<dbReference type="OrthoDB" id="34246at2"/>
<dbReference type="SUPFAM" id="SSF53850">
    <property type="entry name" value="Periplasmic binding protein-like II"/>
    <property type="match status" value="1"/>
</dbReference>
<sequence length="252" mass="27689">MDDTLQFTVSPDFPPDRLSGWFVFNTWLQRQLGCSVHLEMYDGFSAQRAAVADGHVDLIYANPFDATELVRHRGFVPVARPQGKSDEVVIISRASSAQDAIEALQPGVRVACTTDPDVRQIGLILLEPANLTPADLTLIDTDKHLLSAKQLLKGEADVAFLLADAYDGFSKLLREQTQVLVRSAIRDIHHALLAGPRLTARAAELQQKLVAMGDSATDRQLLGELDFPAWEALETEDVEFMIDVIDTLRAGA</sequence>
<evidence type="ECO:0000313" key="1">
    <source>
        <dbReference type="EMBL" id="PWV61778.1"/>
    </source>
</evidence>
<proteinExistence type="predicted"/>
<evidence type="ECO:0000313" key="2">
    <source>
        <dbReference type="Proteomes" id="UP000246569"/>
    </source>
</evidence>
<dbReference type="AlphaFoldDB" id="A0A317MV30"/>
<dbReference type="RefSeq" id="WP_110018564.1">
    <property type="nucleotide sequence ID" value="NZ_QGTJ01000005.1"/>
</dbReference>
<dbReference type="Proteomes" id="UP000246569">
    <property type="component" value="Unassembled WGS sequence"/>
</dbReference>
<dbReference type="EMBL" id="QGTJ01000005">
    <property type="protein sequence ID" value="PWV61778.1"/>
    <property type="molecule type" value="Genomic_DNA"/>
</dbReference>
<gene>
    <name evidence="1" type="ORF">C7443_105211</name>
</gene>
<name>A0A317MV30_9GAMM</name>
<comment type="caution">
    <text evidence="1">The sequence shown here is derived from an EMBL/GenBank/DDBJ whole genome shotgun (WGS) entry which is preliminary data.</text>
</comment>
<dbReference type="Pfam" id="PF12974">
    <property type="entry name" value="Phosphonate-bd"/>
    <property type="match status" value="1"/>
</dbReference>
<keyword evidence="2" id="KW-1185">Reference proteome</keyword>
<organism evidence="1 2">
    <name type="scientific">Plasticicumulans acidivorans</name>
    <dbReference type="NCBI Taxonomy" id="886464"/>
    <lineage>
        <taxon>Bacteria</taxon>
        <taxon>Pseudomonadati</taxon>
        <taxon>Pseudomonadota</taxon>
        <taxon>Gammaproteobacteria</taxon>
        <taxon>Candidatus Competibacteraceae</taxon>
        <taxon>Plasticicumulans</taxon>
    </lineage>
</organism>
<accession>A0A317MV30</accession>
<protein>
    <submittedName>
        <fullName evidence="1">Phosphonate transport system substrate-binding protein</fullName>
    </submittedName>
</protein>
<reference evidence="1 2" key="1">
    <citation type="submission" date="2018-05" db="EMBL/GenBank/DDBJ databases">
        <title>Genomic Encyclopedia of Type Strains, Phase IV (KMG-IV): sequencing the most valuable type-strain genomes for metagenomic binning, comparative biology and taxonomic classification.</title>
        <authorList>
            <person name="Goeker M."/>
        </authorList>
    </citation>
    <scope>NUCLEOTIDE SEQUENCE [LARGE SCALE GENOMIC DNA]</scope>
    <source>
        <strain evidence="1 2">DSM 23606</strain>
    </source>
</reference>